<organism evidence="1 2">
    <name type="scientific">Vallitalea maricola</name>
    <dbReference type="NCBI Taxonomy" id="3074433"/>
    <lineage>
        <taxon>Bacteria</taxon>
        <taxon>Bacillati</taxon>
        <taxon>Bacillota</taxon>
        <taxon>Clostridia</taxon>
        <taxon>Lachnospirales</taxon>
        <taxon>Vallitaleaceae</taxon>
        <taxon>Vallitalea</taxon>
    </lineage>
</organism>
<comment type="caution">
    <text evidence="1">The sequence shown here is derived from an EMBL/GenBank/DDBJ whole genome shotgun (WGS) entry which is preliminary data.</text>
</comment>
<dbReference type="Proteomes" id="UP001374599">
    <property type="component" value="Unassembled WGS sequence"/>
</dbReference>
<protein>
    <submittedName>
        <fullName evidence="1">Uncharacterized protein</fullName>
    </submittedName>
</protein>
<proteinExistence type="predicted"/>
<evidence type="ECO:0000313" key="2">
    <source>
        <dbReference type="Proteomes" id="UP001374599"/>
    </source>
</evidence>
<keyword evidence="2" id="KW-1185">Reference proteome</keyword>
<dbReference type="EMBL" id="BTPU01000016">
    <property type="protein sequence ID" value="GMQ61854.1"/>
    <property type="molecule type" value="Genomic_DNA"/>
</dbReference>
<gene>
    <name evidence="1" type="ORF">AN2V17_10840</name>
</gene>
<accession>A0ACB5UH34</accession>
<reference evidence="1" key="1">
    <citation type="submission" date="2023-09" db="EMBL/GenBank/DDBJ databases">
        <title>Vallitalea sediminicola and Vallitalea maricola sp. nov., anaerobic bacteria isolated from marine sediment.</title>
        <authorList>
            <person name="Hirano S."/>
            <person name="Maeda A."/>
            <person name="Terahara T."/>
            <person name="Mori K."/>
            <person name="Hamada M."/>
            <person name="Matsumoto R."/>
            <person name="Kobayashi T."/>
        </authorList>
    </citation>
    <scope>NUCLEOTIDE SEQUENCE</scope>
    <source>
        <strain evidence="1">AN17-2</strain>
    </source>
</reference>
<name>A0ACB5UH34_9FIRM</name>
<evidence type="ECO:0000313" key="1">
    <source>
        <dbReference type="EMBL" id="GMQ61854.1"/>
    </source>
</evidence>
<sequence>MIKNIIWGKDINESLDEKLIETNFNDEKLQIMKNEFWKTPIDDILYVLEQTGKLMNDRNKKYYNRSMEILPELLGYSPSMVRLGISMLQEVLSIDSLSKRLDVLKDYHSIDYPCDIGNNITYALPVGCVCHIAAGNIFLGAIDSLIYGIVTKNINIVKVSKKSPDFAYIFFEALKEADKNNIMIPYISIIYWDRINQSYIEDYMKQHCDIILLFGGREAVLNYKNGTSHKVNVVAFGPKLSFGLVTKGLSDERLEEIAMGFAKDIIMWEQNACTSCQNIFIEEDENTQKFIQLLNDSLEILGVTYENKYLTIDEKMEIRRTRSLYRYEEYEEKAKVIEGKRGHHTIIINHSKDIQDSPLFRTIYINIIKGYKDILEGNINGLQYYMSTIGVAANNDDYQQIIDDFSSLGVYRFCSPGNMSISSEESSLHDGVNITSCLIRQIGFEDLPYSSIGLSNCNKNKKESIILSKINAILKQALKSTYYKELYKDIEIPVKSLEDFRELPVLTSEALISQTPNMLTDENENSYVFSSGGSSGKEKLVWYSAEEFSKSKEVFGIGFKNTGITKDDFVVNYLKAGSLWTAFIATNKGLEKTGCRILSLTANQCQEDSINIIKKLKPNAIMGIPGTLILLAQKAEELKEDITFEKIYYSGNHMAESGEKYLKKIFKCSVIKSFGYAAVETGPIGYQCPYCKPSEYHVFEDWCYVEKDDDNNILITDLERKLHPIIKYKLGDNIEYVEGVCSCGNKSPKIRLLSRNDDVIRFNDTDLYLYDIDQVIKKNDYLSPFYQVEIDKDEGQLVKICIRIETIQNMECNEEFVSNVMNSIKKQVKALGKYSSKNLIGHTYLELLEPETIKRNFRTGKIRKVIDNRYK</sequence>